<keyword evidence="4" id="KW-0547">Nucleotide-binding</keyword>
<proteinExistence type="predicted"/>
<evidence type="ECO:0000256" key="1">
    <source>
        <dbReference type="ARBA" id="ARBA00011245"/>
    </source>
</evidence>
<dbReference type="EC" id="2.7.11.17" evidence="8"/>
<keyword evidence="9" id="KW-1185">Reference proteome</keyword>
<dbReference type="GO" id="GO:0035556">
    <property type="term" value="P:intracellular signal transduction"/>
    <property type="evidence" value="ECO:0007669"/>
    <property type="project" value="TreeGrafter"/>
</dbReference>
<dbReference type="OrthoDB" id="311852at2759"/>
<dbReference type="PROSITE" id="PS50011">
    <property type="entry name" value="PROTEIN_KINASE_DOM"/>
    <property type="match status" value="1"/>
</dbReference>
<keyword evidence="5 8" id="KW-0418">Kinase</keyword>
<dbReference type="OMA" id="YANKSQF"/>
<dbReference type="RefSeq" id="XP_004027706.1">
    <property type="nucleotide sequence ID" value="XM_004027657.1"/>
</dbReference>
<evidence type="ECO:0000256" key="6">
    <source>
        <dbReference type="ARBA" id="ARBA00022840"/>
    </source>
</evidence>
<evidence type="ECO:0000313" key="9">
    <source>
        <dbReference type="Proteomes" id="UP000008983"/>
    </source>
</evidence>
<protein>
    <submittedName>
        <fullName evidence="8">Protein kinase domain protein</fullName>
        <ecNumber evidence="8">2.7.11.17</ecNumber>
    </submittedName>
</protein>
<dbReference type="FunFam" id="1.10.510.10:FF:000571">
    <property type="entry name" value="Maternal embryonic leucine zipper kinase"/>
    <property type="match status" value="1"/>
</dbReference>
<dbReference type="PANTHER" id="PTHR24346:SF82">
    <property type="entry name" value="KP78A-RELATED"/>
    <property type="match status" value="1"/>
</dbReference>
<dbReference type="STRING" id="857967.G0R2E2"/>
<accession>G0R2E2</accession>
<dbReference type="GO" id="GO:0004683">
    <property type="term" value="F:calcium/calmodulin-dependent protein kinase activity"/>
    <property type="evidence" value="ECO:0007669"/>
    <property type="project" value="UniProtKB-EC"/>
</dbReference>
<dbReference type="InterPro" id="IPR011009">
    <property type="entry name" value="Kinase-like_dom_sf"/>
</dbReference>
<evidence type="ECO:0000256" key="5">
    <source>
        <dbReference type="ARBA" id="ARBA00022777"/>
    </source>
</evidence>
<dbReference type="AlphaFoldDB" id="G0R2E2"/>
<sequence>MTSKKMSSKIKREIRLLRFFNHQNIIRLYEVLDTNTDIFVVTEYIPGGDLYDVIASQGRLPDQEAKKYFRQIVAGIDYCHRNLVAHRDLKPENILIDENNNIKIADFGLSNIMNDGKYLKTSCGSPNYAAPEVISGKLYCGTEVDTWSCGVILFALLAGYLPFDEEVIPALFKKIKEADFLMPAFFSVEAKDLIYRILRPNPVERIKFHEIRFHPWLRENIPFYIEIFNLNTRMENKKINEEIFKKLIGLKNINFHNLTEEKIRKVIKKRDDYSFVIAYDLLQDDFNKTNNKNQESVENTFIFRPVQDDCAIETNNAYIDQIFNQGYMEMDQISKSKNKEIKTMMINILILLGKMEMDKMPNEKDHIVDVILNKGHPIIFLELFNQFLTLINKNIQLN</sequence>
<dbReference type="GeneID" id="14904450"/>
<dbReference type="EMBL" id="GL984254">
    <property type="protein sequence ID" value="EGR28361.1"/>
    <property type="molecule type" value="Genomic_DNA"/>
</dbReference>
<dbReference type="eggNOG" id="KOG0583">
    <property type="taxonomic scope" value="Eukaryota"/>
</dbReference>
<reference evidence="8 9" key="1">
    <citation type="submission" date="2011-07" db="EMBL/GenBank/DDBJ databases">
        <authorList>
            <person name="Coyne R."/>
            <person name="Brami D."/>
            <person name="Johnson J."/>
            <person name="Hostetler J."/>
            <person name="Hannick L."/>
            <person name="Clark T."/>
            <person name="Cassidy-Hanley D."/>
            <person name="Inman J."/>
        </authorList>
    </citation>
    <scope>NUCLEOTIDE SEQUENCE [LARGE SCALE GENOMIC DNA]</scope>
    <source>
        <strain evidence="8 9">G5</strain>
    </source>
</reference>
<comment type="subunit">
    <text evidence="1">Monomer.</text>
</comment>
<dbReference type="Gene3D" id="1.10.510.10">
    <property type="entry name" value="Transferase(Phosphotransferase) domain 1"/>
    <property type="match status" value="1"/>
</dbReference>
<dbReference type="GO" id="GO:0005737">
    <property type="term" value="C:cytoplasm"/>
    <property type="evidence" value="ECO:0007669"/>
    <property type="project" value="TreeGrafter"/>
</dbReference>
<dbReference type="InterPro" id="IPR008271">
    <property type="entry name" value="Ser/Thr_kinase_AS"/>
</dbReference>
<name>G0R2E2_ICHMU</name>
<evidence type="ECO:0000256" key="3">
    <source>
        <dbReference type="ARBA" id="ARBA00022679"/>
    </source>
</evidence>
<evidence type="ECO:0000259" key="7">
    <source>
        <dbReference type="PROSITE" id="PS50011"/>
    </source>
</evidence>
<keyword evidence="2" id="KW-0723">Serine/threonine-protein kinase</keyword>
<evidence type="ECO:0000256" key="4">
    <source>
        <dbReference type="ARBA" id="ARBA00022741"/>
    </source>
</evidence>
<keyword evidence="3 8" id="KW-0808">Transferase</keyword>
<dbReference type="PANTHER" id="PTHR24346">
    <property type="entry name" value="MAP/MICROTUBULE AFFINITY-REGULATING KINASE"/>
    <property type="match status" value="1"/>
</dbReference>
<dbReference type="PROSITE" id="PS00108">
    <property type="entry name" value="PROTEIN_KINASE_ST"/>
    <property type="match status" value="1"/>
</dbReference>
<organism evidence="8 9">
    <name type="scientific">Ichthyophthirius multifiliis</name>
    <name type="common">White spot disease agent</name>
    <name type="synonym">Ich</name>
    <dbReference type="NCBI Taxonomy" id="5932"/>
    <lineage>
        <taxon>Eukaryota</taxon>
        <taxon>Sar</taxon>
        <taxon>Alveolata</taxon>
        <taxon>Ciliophora</taxon>
        <taxon>Intramacronucleata</taxon>
        <taxon>Oligohymenophorea</taxon>
        <taxon>Hymenostomatida</taxon>
        <taxon>Ophryoglenina</taxon>
        <taxon>Ichthyophthirius</taxon>
    </lineage>
</organism>
<dbReference type="InterPro" id="IPR000719">
    <property type="entry name" value="Prot_kinase_dom"/>
</dbReference>
<feature type="domain" description="Protein kinase" evidence="7">
    <location>
        <begin position="1"/>
        <end position="217"/>
    </location>
</feature>
<dbReference type="Pfam" id="PF00069">
    <property type="entry name" value="Pkinase"/>
    <property type="match status" value="1"/>
</dbReference>
<keyword evidence="6" id="KW-0067">ATP-binding</keyword>
<dbReference type="SUPFAM" id="SSF56112">
    <property type="entry name" value="Protein kinase-like (PK-like)"/>
    <property type="match status" value="1"/>
</dbReference>
<gene>
    <name evidence="8" type="ORF">IMG5_177080</name>
</gene>
<evidence type="ECO:0000313" key="8">
    <source>
        <dbReference type="EMBL" id="EGR28361.1"/>
    </source>
</evidence>
<dbReference type="GO" id="GO:0005524">
    <property type="term" value="F:ATP binding"/>
    <property type="evidence" value="ECO:0007669"/>
    <property type="project" value="UniProtKB-KW"/>
</dbReference>
<dbReference type="InParanoid" id="G0R2E2"/>
<dbReference type="Proteomes" id="UP000008983">
    <property type="component" value="Unassembled WGS sequence"/>
</dbReference>
<evidence type="ECO:0000256" key="2">
    <source>
        <dbReference type="ARBA" id="ARBA00022527"/>
    </source>
</evidence>
<dbReference type="SMART" id="SM00220">
    <property type="entry name" value="S_TKc"/>
    <property type="match status" value="1"/>
</dbReference>